<gene>
    <name evidence="1" type="ORF">GCM10023091_27890</name>
</gene>
<accession>A0ABP8M2S3</accession>
<dbReference type="EMBL" id="BAABEY010000026">
    <property type="protein sequence ID" value="GAA4441939.1"/>
    <property type="molecule type" value="Genomic_DNA"/>
</dbReference>
<evidence type="ECO:0000313" key="2">
    <source>
        <dbReference type="Proteomes" id="UP001501508"/>
    </source>
</evidence>
<evidence type="ECO:0008006" key="3">
    <source>
        <dbReference type="Google" id="ProtNLM"/>
    </source>
</evidence>
<organism evidence="1 2">
    <name type="scientific">Ravibacter arvi</name>
    <dbReference type="NCBI Taxonomy" id="2051041"/>
    <lineage>
        <taxon>Bacteria</taxon>
        <taxon>Pseudomonadati</taxon>
        <taxon>Bacteroidota</taxon>
        <taxon>Cytophagia</taxon>
        <taxon>Cytophagales</taxon>
        <taxon>Spirosomataceae</taxon>
        <taxon>Ravibacter</taxon>
    </lineage>
</organism>
<keyword evidence="2" id="KW-1185">Reference proteome</keyword>
<sequence>MLALPTLYLQAQEKKSTTRIVTLSGGINAYAGLYTTSRTLNRNLPTPFGINGSVTVALPGGVSLPFSATLGNQGSSFRQPFNQFGASPTYKWATAHVGYRNVSFSPFTLAGHTFLGAGVELNPGKLRLGAVYGRFNKAISGTITEPGLLPSFKRTGYAVKIGYGKPNQYIDLVMLRARDDTNSLATTPKDTNRATPPAENLVLGLSSRLLLVRHLIIEADVATSAYTRDLHATAVSAEGKNIAVRWFGKLITPRFSTQLTHAVQLASGYTGKWGSVKVLYKRIDPNFQTMGAYYFQSDIVSYSLASSLNFLKGKIRLSGSYGRQFDNLAGNKNAGTGRSIGSLSVSLNPDPTLGFDLSLSNYGLSQRAGLRPLIDTLRIAQNNLSVTTSIRYALFNPETAHIFNLNATHQQLADLNEFTAAQTETSNQNVNLGYFFQQNKSGLGLNLQLSYTQSAIPLVDANGAAGTARLRYYGPTAGVNYAFLKKKMNVTANTSYLFNSQGRMTGKVMTASFQYGYRFTSRQQISFSFHHLISNTGIISEKFNETRANLGYGISF</sequence>
<evidence type="ECO:0000313" key="1">
    <source>
        <dbReference type="EMBL" id="GAA4441939.1"/>
    </source>
</evidence>
<proteinExistence type="predicted"/>
<comment type="caution">
    <text evidence="1">The sequence shown here is derived from an EMBL/GenBank/DDBJ whole genome shotgun (WGS) entry which is preliminary data.</text>
</comment>
<reference evidence="2" key="1">
    <citation type="journal article" date="2019" name="Int. J. Syst. Evol. Microbiol.">
        <title>The Global Catalogue of Microorganisms (GCM) 10K type strain sequencing project: providing services to taxonomists for standard genome sequencing and annotation.</title>
        <authorList>
            <consortium name="The Broad Institute Genomics Platform"/>
            <consortium name="The Broad Institute Genome Sequencing Center for Infectious Disease"/>
            <person name="Wu L."/>
            <person name="Ma J."/>
        </authorList>
    </citation>
    <scope>NUCLEOTIDE SEQUENCE [LARGE SCALE GENOMIC DNA]</scope>
    <source>
        <strain evidence="2">JCM 31920</strain>
    </source>
</reference>
<protein>
    <recommendedName>
        <fullName evidence="3">DUF5723 domain-containing protein</fullName>
    </recommendedName>
</protein>
<dbReference type="Proteomes" id="UP001501508">
    <property type="component" value="Unassembled WGS sequence"/>
</dbReference>
<name>A0ABP8M2S3_9BACT</name>